<comment type="caution">
    <text evidence="7">The sequence shown here is derived from an EMBL/GenBank/DDBJ whole genome shotgun (WGS) entry which is preliminary data.</text>
</comment>
<dbReference type="Gene3D" id="3.30.2170.10">
    <property type="entry name" value="archaeoglobus fulgidus dsm 4304 superfamily"/>
    <property type="match status" value="1"/>
</dbReference>
<dbReference type="PANTHER" id="PTHR28511">
    <property type="entry name" value="ENDONUCLEASE V"/>
    <property type="match status" value="1"/>
</dbReference>
<feature type="compositionally biased region" description="Basic and acidic residues" evidence="6">
    <location>
        <begin position="79"/>
        <end position="95"/>
    </location>
</feature>
<dbReference type="GO" id="GO:0005737">
    <property type="term" value="C:cytoplasm"/>
    <property type="evidence" value="ECO:0007669"/>
    <property type="project" value="UniProtKB-SubCell"/>
</dbReference>
<dbReference type="AlphaFoldDB" id="A0A3S5AJN2"/>
<keyword evidence="4" id="KW-0255">Endonuclease</keyword>
<protein>
    <recommendedName>
        <fullName evidence="9">Endonuclease V</fullName>
    </recommendedName>
</protein>
<dbReference type="GO" id="GO:0016891">
    <property type="term" value="F:RNA endonuclease activity producing 5'-phosphomonoesters, hydrolytic mechanism"/>
    <property type="evidence" value="ECO:0007669"/>
    <property type="project" value="TreeGrafter"/>
</dbReference>
<evidence type="ECO:0000313" key="8">
    <source>
        <dbReference type="Proteomes" id="UP000784294"/>
    </source>
</evidence>
<evidence type="ECO:0000256" key="1">
    <source>
        <dbReference type="ARBA" id="ARBA00004496"/>
    </source>
</evidence>
<gene>
    <name evidence="7" type="ORF">PXEA_LOCUS18901</name>
</gene>
<dbReference type="InterPro" id="IPR007581">
    <property type="entry name" value="Endonuclease-V"/>
</dbReference>
<evidence type="ECO:0000256" key="2">
    <source>
        <dbReference type="ARBA" id="ARBA00022490"/>
    </source>
</evidence>
<feature type="region of interest" description="Disordered" evidence="6">
    <location>
        <begin position="76"/>
        <end position="95"/>
    </location>
</feature>
<reference evidence="7" key="1">
    <citation type="submission" date="2018-11" db="EMBL/GenBank/DDBJ databases">
        <authorList>
            <consortium name="Pathogen Informatics"/>
        </authorList>
    </citation>
    <scope>NUCLEOTIDE SEQUENCE</scope>
</reference>
<accession>A0A3S5AJN2</accession>
<evidence type="ECO:0000256" key="5">
    <source>
        <dbReference type="ARBA" id="ARBA00022801"/>
    </source>
</evidence>
<evidence type="ECO:0008006" key="9">
    <source>
        <dbReference type="Google" id="ProtNLM"/>
    </source>
</evidence>
<evidence type="ECO:0000256" key="6">
    <source>
        <dbReference type="SAM" id="MobiDB-lite"/>
    </source>
</evidence>
<dbReference type="Proteomes" id="UP000784294">
    <property type="component" value="Unassembled WGS sequence"/>
</dbReference>
<evidence type="ECO:0000256" key="3">
    <source>
        <dbReference type="ARBA" id="ARBA00022722"/>
    </source>
</evidence>
<keyword evidence="3" id="KW-0540">Nuclease</keyword>
<keyword evidence="5" id="KW-0378">Hydrolase</keyword>
<evidence type="ECO:0000256" key="4">
    <source>
        <dbReference type="ARBA" id="ARBA00022759"/>
    </source>
</evidence>
<dbReference type="GO" id="GO:0006281">
    <property type="term" value="P:DNA repair"/>
    <property type="evidence" value="ECO:0007669"/>
    <property type="project" value="InterPro"/>
</dbReference>
<keyword evidence="8" id="KW-1185">Reference proteome</keyword>
<dbReference type="Pfam" id="PF04493">
    <property type="entry name" value="Endonuclease_5"/>
    <property type="match status" value="1"/>
</dbReference>
<comment type="subcellular location">
    <subcellularLocation>
        <location evidence="1">Cytoplasm</location>
    </subcellularLocation>
</comment>
<sequence length="168" mass="18644">MLDAYKRHRAGEVVPDSFSSNSLDASNCPQPDIYMLDGNGSLHPRDMGVACHLGVLIDLPTLGVAKNLLIFNDTSMKPQESRKDKQVSRRIPEGKRGLEKNIGELKIDDSEVDYSMKQQSSHITKKTDYVSSLEANSFQDTRKCLKSGELAMEDLSVAIDSREVISEV</sequence>
<proteinExistence type="predicted"/>
<dbReference type="GO" id="GO:0003727">
    <property type="term" value="F:single-stranded RNA binding"/>
    <property type="evidence" value="ECO:0007669"/>
    <property type="project" value="TreeGrafter"/>
</dbReference>
<evidence type="ECO:0000313" key="7">
    <source>
        <dbReference type="EMBL" id="VEL25461.1"/>
    </source>
</evidence>
<dbReference type="OrthoDB" id="20018at2759"/>
<dbReference type="PANTHER" id="PTHR28511:SF1">
    <property type="entry name" value="ENDONUCLEASE V"/>
    <property type="match status" value="1"/>
</dbReference>
<organism evidence="7 8">
    <name type="scientific">Protopolystoma xenopodis</name>
    <dbReference type="NCBI Taxonomy" id="117903"/>
    <lineage>
        <taxon>Eukaryota</taxon>
        <taxon>Metazoa</taxon>
        <taxon>Spiralia</taxon>
        <taxon>Lophotrochozoa</taxon>
        <taxon>Platyhelminthes</taxon>
        <taxon>Monogenea</taxon>
        <taxon>Polyopisthocotylea</taxon>
        <taxon>Polystomatidea</taxon>
        <taxon>Polystomatidae</taxon>
        <taxon>Protopolystoma</taxon>
    </lineage>
</organism>
<keyword evidence="2" id="KW-0963">Cytoplasm</keyword>
<dbReference type="EMBL" id="CAAALY010074102">
    <property type="protein sequence ID" value="VEL25461.1"/>
    <property type="molecule type" value="Genomic_DNA"/>
</dbReference>
<name>A0A3S5AJN2_9PLAT</name>